<keyword evidence="1" id="KW-1133">Transmembrane helix</keyword>
<protein>
    <submittedName>
        <fullName evidence="2">Uncharacterized protein</fullName>
    </submittedName>
</protein>
<evidence type="ECO:0000313" key="3">
    <source>
        <dbReference type="Proteomes" id="UP000470302"/>
    </source>
</evidence>
<keyword evidence="1" id="KW-0812">Transmembrane</keyword>
<evidence type="ECO:0000256" key="1">
    <source>
        <dbReference type="SAM" id="Phobius"/>
    </source>
</evidence>
<feature type="transmembrane region" description="Helical" evidence="1">
    <location>
        <begin position="132"/>
        <end position="154"/>
    </location>
</feature>
<sequence>MLNIYAALVKTEYDVPGALAYSIYKRCKAEWRTGFPATHDGNEPTTEDEAEFISICMLPENLENLKQRGAKLARDFAAKSLEKRMAEVADEVAESEVIRQIFLLENRIKVGFDNVEKQLHEKKTLRAWGRDIVTAFIAGLGVILAVGLLFNGYVRFAAINATAEKAVGIDLETQQRKAEPLRK</sequence>
<dbReference type="AlphaFoldDB" id="A0A845G1B0"/>
<dbReference type="EMBL" id="WWCW01000047">
    <property type="protein sequence ID" value="MYM88473.1"/>
    <property type="molecule type" value="Genomic_DNA"/>
</dbReference>
<dbReference type="Proteomes" id="UP000470302">
    <property type="component" value="Unassembled WGS sequence"/>
</dbReference>
<reference evidence="2 3" key="1">
    <citation type="submission" date="2020-01" db="EMBL/GenBank/DDBJ databases">
        <title>Novel species isolated from a subtropical stream in China.</title>
        <authorList>
            <person name="Lu H."/>
        </authorList>
    </citation>
    <scope>NUCLEOTIDE SEQUENCE [LARGE SCALE GENOMIC DNA]</scope>
    <source>
        <strain evidence="2 3">FT82W</strain>
    </source>
</reference>
<dbReference type="RefSeq" id="WP_161097508.1">
    <property type="nucleotide sequence ID" value="NZ_WWCW01000047.1"/>
</dbReference>
<evidence type="ECO:0000313" key="2">
    <source>
        <dbReference type="EMBL" id="MYM88473.1"/>
    </source>
</evidence>
<keyword evidence="1" id="KW-0472">Membrane</keyword>
<name>A0A845G1B0_9BURK</name>
<organism evidence="2 3">
    <name type="scientific">Duganella vulcania</name>
    <dbReference type="NCBI Taxonomy" id="2692166"/>
    <lineage>
        <taxon>Bacteria</taxon>
        <taxon>Pseudomonadati</taxon>
        <taxon>Pseudomonadota</taxon>
        <taxon>Betaproteobacteria</taxon>
        <taxon>Burkholderiales</taxon>
        <taxon>Oxalobacteraceae</taxon>
        <taxon>Telluria group</taxon>
        <taxon>Duganella</taxon>
    </lineage>
</organism>
<gene>
    <name evidence="2" type="ORF">GTP91_14985</name>
</gene>
<accession>A0A845G1B0</accession>
<comment type="caution">
    <text evidence="2">The sequence shown here is derived from an EMBL/GenBank/DDBJ whole genome shotgun (WGS) entry which is preliminary data.</text>
</comment>
<proteinExistence type="predicted"/>